<dbReference type="Gene3D" id="3.40.50.300">
    <property type="entry name" value="P-loop containing nucleotide triphosphate hydrolases"/>
    <property type="match status" value="1"/>
</dbReference>
<dbReference type="InterPro" id="IPR017871">
    <property type="entry name" value="ABC_transporter-like_CS"/>
</dbReference>
<dbReference type="AlphaFoldDB" id="A0A2P1P927"/>
<dbReference type="Proteomes" id="UP000241762">
    <property type="component" value="Chromosome"/>
</dbReference>
<keyword evidence="1" id="KW-0813">Transport</keyword>
<keyword evidence="3 6" id="KW-0067">ATP-binding</keyword>
<dbReference type="SMART" id="SM00382">
    <property type="entry name" value="AAA"/>
    <property type="match status" value="1"/>
</dbReference>
<evidence type="ECO:0000256" key="2">
    <source>
        <dbReference type="ARBA" id="ARBA00022741"/>
    </source>
</evidence>
<dbReference type="PANTHER" id="PTHR43023">
    <property type="entry name" value="PROTEIN TRIGALACTOSYLDIACYLGLYCEROL 3, CHLOROPLASTIC"/>
    <property type="match status" value="1"/>
</dbReference>
<feature type="domain" description="ABC transporter" evidence="5">
    <location>
        <begin position="4"/>
        <end position="241"/>
    </location>
</feature>
<dbReference type="InterPro" id="IPR003593">
    <property type="entry name" value="AAA+_ATPase"/>
</dbReference>
<evidence type="ECO:0000256" key="3">
    <source>
        <dbReference type="ARBA" id="ARBA00022840"/>
    </source>
</evidence>
<keyword evidence="2" id="KW-0547">Nucleotide-binding</keyword>
<dbReference type="PANTHER" id="PTHR43023:SF6">
    <property type="entry name" value="INTERMEMBRANE PHOSPHOLIPID TRANSPORT SYSTEM ATP-BINDING PROTEIN MLAF"/>
    <property type="match status" value="1"/>
</dbReference>
<organism evidence="6 7">
    <name type="scientific">Candidatus Phycorickettsia trachydisci</name>
    <dbReference type="NCBI Taxonomy" id="2115978"/>
    <lineage>
        <taxon>Bacteria</taxon>
        <taxon>Pseudomonadati</taxon>
        <taxon>Pseudomonadota</taxon>
        <taxon>Alphaproteobacteria</taxon>
        <taxon>Rickettsiales</taxon>
        <taxon>Rickettsiaceae</taxon>
        <taxon>Candidatus Phycorickettsia</taxon>
    </lineage>
</organism>
<dbReference type="InterPro" id="IPR003439">
    <property type="entry name" value="ABC_transporter-like_ATP-bd"/>
</dbReference>
<dbReference type="RefSeq" id="WP_106874612.1">
    <property type="nucleotide sequence ID" value="NZ_CP027845.1"/>
</dbReference>
<sequence>MSFIQARGLRKSFGRHKVLDGVDLDIQEQSSLVIIGRSGTGKSVLIKTLIGIIKPDGGRVKINGIDFYDATKDEKKGIVDNLGFLFQGGAIFDSLNVEDNITFSVNREQYLTPEQKSDLAVENLEAVGLSSQVLKLMPSELSGGMLKRVALARAICGKPKIIMFDEPTTGLDPIMSNVINDLIMQIRKNLKATTITISHDMNSVRQIATDVIMLDEGKIVWQGTAKEMENTDEEHVDQFIHGKLEGPMSLI</sequence>
<dbReference type="PROSITE" id="PS00211">
    <property type="entry name" value="ABC_TRANSPORTER_1"/>
    <property type="match status" value="1"/>
</dbReference>
<evidence type="ECO:0000259" key="5">
    <source>
        <dbReference type="PROSITE" id="PS50893"/>
    </source>
</evidence>
<dbReference type="InterPro" id="IPR027417">
    <property type="entry name" value="P-loop_NTPase"/>
</dbReference>
<dbReference type="PROSITE" id="PS50893">
    <property type="entry name" value="ABC_TRANSPORTER_2"/>
    <property type="match status" value="1"/>
</dbReference>
<evidence type="ECO:0000313" key="7">
    <source>
        <dbReference type="Proteomes" id="UP000241762"/>
    </source>
</evidence>
<protein>
    <submittedName>
        <fullName evidence="6">Organic solvent ABC transporter ATP-binding protein</fullName>
    </submittedName>
</protein>
<evidence type="ECO:0000256" key="4">
    <source>
        <dbReference type="ARBA" id="ARBA00024725"/>
    </source>
</evidence>
<proteinExistence type="predicted"/>
<comment type="function">
    <text evidence="4">Part of an ABC transporter complex. Transmembrane domains (TMD) form a pore in the inner membrane and the ATP-binding domain (NBD) is responsible for energy generation.</text>
</comment>
<keyword evidence="7" id="KW-1185">Reference proteome</keyword>
<gene>
    <name evidence="6" type="ORF">phytr_8340</name>
</gene>
<name>A0A2P1P927_9RICK</name>
<accession>A0A2P1P927</accession>
<dbReference type="Pfam" id="PF00005">
    <property type="entry name" value="ABC_tran"/>
    <property type="match status" value="1"/>
</dbReference>
<dbReference type="SUPFAM" id="SSF52540">
    <property type="entry name" value="P-loop containing nucleoside triphosphate hydrolases"/>
    <property type="match status" value="1"/>
</dbReference>
<dbReference type="GO" id="GO:0016887">
    <property type="term" value="F:ATP hydrolysis activity"/>
    <property type="evidence" value="ECO:0007669"/>
    <property type="project" value="InterPro"/>
</dbReference>
<evidence type="ECO:0000313" key="6">
    <source>
        <dbReference type="EMBL" id="AVP87766.1"/>
    </source>
</evidence>
<reference evidence="6 7" key="1">
    <citation type="submission" date="2018-03" db="EMBL/GenBank/DDBJ databases">
        <title>A gene transfer event suggests a long-term partnership between eustigmatophyte algae and a novel lineage of endosymbiotic bacteria.</title>
        <authorList>
            <person name="Yurchenko T."/>
            <person name="Sevcikova T."/>
            <person name="Pribyl P."/>
            <person name="El Karkouri K."/>
            <person name="Klimes V."/>
            <person name="Amaral R."/>
            <person name="Zbrankova V."/>
            <person name="Kim E."/>
            <person name="Raoult D."/>
            <person name="Santos L.M.A."/>
            <person name="Elias M."/>
        </authorList>
    </citation>
    <scope>NUCLEOTIDE SEQUENCE [LARGE SCALE GENOMIC DNA]</scope>
    <source>
        <strain evidence="6">CCALA 838</strain>
    </source>
</reference>
<dbReference type="EMBL" id="CP027845">
    <property type="protein sequence ID" value="AVP87766.1"/>
    <property type="molecule type" value="Genomic_DNA"/>
</dbReference>
<dbReference type="KEGG" id="ptc:phytr_8340"/>
<dbReference type="GO" id="GO:0005524">
    <property type="term" value="F:ATP binding"/>
    <property type="evidence" value="ECO:0007669"/>
    <property type="project" value="UniProtKB-KW"/>
</dbReference>
<dbReference type="OrthoDB" id="9802264at2"/>
<evidence type="ECO:0000256" key="1">
    <source>
        <dbReference type="ARBA" id="ARBA00022448"/>
    </source>
</evidence>